<dbReference type="Pfam" id="PF02219">
    <property type="entry name" value="MTHFR"/>
    <property type="match status" value="1"/>
</dbReference>
<comment type="caution">
    <text evidence="10">The sequence shown here is derived from an EMBL/GenBank/DDBJ whole genome shotgun (WGS) entry which is preliminary data.</text>
</comment>
<evidence type="ECO:0000256" key="6">
    <source>
        <dbReference type="ARBA" id="ARBA00023002"/>
    </source>
</evidence>
<evidence type="ECO:0000256" key="2">
    <source>
        <dbReference type="ARBA" id="ARBA00004777"/>
    </source>
</evidence>
<sequence length="290" mass="31407">MKIIDTILPGKPFLSLEFFPPKERSEWPAFFHTVDRLKGVNPLFCSVTYGAGGSTHGDSLEIVSRLKQKHGMETMAHLTCIGAHEDDVRTFLDQLTQAGVNNVLALRGDPPQDSTPDSSPNRLLTHASDLVALIRASHPHVGLGVAAYPEVHPEAASAAADLAYLKLKLGRGADFAITQLFFDNRIYFDFVRNARDHGITKPIIPGILPVVSLKVIKRIVSLCGTVMPPDFMAQLEEADRRGGAAEVQKLGVAHARRQTEELLAGGAPGVHLYTLNRADAVLEVISGLSP</sequence>
<evidence type="ECO:0000256" key="4">
    <source>
        <dbReference type="ARBA" id="ARBA00022630"/>
    </source>
</evidence>
<reference evidence="10 11" key="1">
    <citation type="journal article" date="2020" name="Microorganisms">
        <title>Description of Three Novel Members in the Family Geobacteraceae, Oryzomonas japonicum gen. nov., sp. nov., Oryzomonas sagensis sp. nov., and Oryzomonas ruber sp. nov.</title>
        <authorList>
            <person name="Xu Z."/>
            <person name="Masuda Y."/>
            <person name="Hayakawa C."/>
            <person name="Ushijima N."/>
            <person name="Kawano K."/>
            <person name="Shiratori Y."/>
            <person name="Senoo K."/>
            <person name="Itoh H."/>
        </authorList>
    </citation>
    <scope>NUCLEOTIDE SEQUENCE [LARGE SCALE GENOMIC DNA]</scope>
    <source>
        <strain evidence="10 11">Red100</strain>
    </source>
</reference>
<dbReference type="Proteomes" id="UP000798046">
    <property type="component" value="Unassembled WGS sequence"/>
</dbReference>
<dbReference type="InterPro" id="IPR029041">
    <property type="entry name" value="FAD-linked_oxidoreductase-like"/>
</dbReference>
<keyword evidence="6 9" id="KW-0560">Oxidoreductase</keyword>
<comment type="similarity">
    <text evidence="3 9">Belongs to the methylenetetrahydrofolate reductase family.</text>
</comment>
<evidence type="ECO:0000256" key="5">
    <source>
        <dbReference type="ARBA" id="ARBA00022827"/>
    </source>
</evidence>
<keyword evidence="4 9" id="KW-0285">Flavoprotein</keyword>
<organism evidence="10 11">
    <name type="scientific">Oryzomonas sagensis</name>
    <dbReference type="NCBI Taxonomy" id="2603857"/>
    <lineage>
        <taxon>Bacteria</taxon>
        <taxon>Pseudomonadati</taxon>
        <taxon>Thermodesulfobacteriota</taxon>
        <taxon>Desulfuromonadia</taxon>
        <taxon>Geobacterales</taxon>
        <taxon>Geobacteraceae</taxon>
        <taxon>Oryzomonas</taxon>
    </lineage>
</organism>
<keyword evidence="5 9" id="KW-0274">FAD</keyword>
<comment type="catalytic activity">
    <reaction evidence="8">
        <text>(6S)-5-methyl-5,6,7,8-tetrahydrofolate + NAD(+) = (6R)-5,10-methylene-5,6,7,8-tetrahydrofolate + NADH + H(+)</text>
        <dbReference type="Rhea" id="RHEA:19821"/>
        <dbReference type="ChEBI" id="CHEBI:15378"/>
        <dbReference type="ChEBI" id="CHEBI:15636"/>
        <dbReference type="ChEBI" id="CHEBI:18608"/>
        <dbReference type="ChEBI" id="CHEBI:57540"/>
        <dbReference type="ChEBI" id="CHEBI:57945"/>
        <dbReference type="EC" id="1.5.1.54"/>
    </reaction>
    <physiologicalReaction direction="right-to-left" evidence="8">
        <dbReference type="Rhea" id="RHEA:19823"/>
    </physiologicalReaction>
</comment>
<comment type="cofactor">
    <cofactor evidence="1 9">
        <name>FAD</name>
        <dbReference type="ChEBI" id="CHEBI:57692"/>
    </cofactor>
</comment>
<dbReference type="Gene3D" id="3.20.20.220">
    <property type="match status" value="1"/>
</dbReference>
<keyword evidence="11" id="KW-1185">Reference proteome</keyword>
<name>A0ABQ6TLH9_9BACT</name>
<evidence type="ECO:0000313" key="11">
    <source>
        <dbReference type="Proteomes" id="UP000798046"/>
    </source>
</evidence>
<accession>A0ABQ6TLH9</accession>
<evidence type="ECO:0000313" key="10">
    <source>
        <dbReference type="EMBL" id="KAB0669105.1"/>
    </source>
</evidence>
<dbReference type="InterPro" id="IPR003171">
    <property type="entry name" value="Mehydrof_redctse-like"/>
</dbReference>
<proteinExistence type="inferred from homology"/>
<evidence type="ECO:0000256" key="9">
    <source>
        <dbReference type="RuleBase" id="RU003862"/>
    </source>
</evidence>
<dbReference type="PANTHER" id="PTHR45754:SF3">
    <property type="entry name" value="METHYLENETETRAHYDROFOLATE REDUCTASE (NADPH)"/>
    <property type="match status" value="1"/>
</dbReference>
<dbReference type="RefSeq" id="WP_151157735.1">
    <property type="nucleotide sequence ID" value="NZ_VZRA01000004.1"/>
</dbReference>
<comment type="pathway">
    <text evidence="2 9">One-carbon metabolism; tetrahydrofolate interconversion.</text>
</comment>
<gene>
    <name evidence="10" type="ORF">F6V30_14850</name>
</gene>
<evidence type="ECO:0000256" key="8">
    <source>
        <dbReference type="ARBA" id="ARBA00048628"/>
    </source>
</evidence>
<evidence type="ECO:0000256" key="3">
    <source>
        <dbReference type="ARBA" id="ARBA00006743"/>
    </source>
</evidence>
<dbReference type="PANTHER" id="PTHR45754">
    <property type="entry name" value="METHYLENETETRAHYDROFOLATE REDUCTASE"/>
    <property type="match status" value="1"/>
</dbReference>
<dbReference type="SUPFAM" id="SSF51730">
    <property type="entry name" value="FAD-linked oxidoreductase"/>
    <property type="match status" value="1"/>
</dbReference>
<dbReference type="CDD" id="cd00537">
    <property type="entry name" value="MTHFR"/>
    <property type="match status" value="1"/>
</dbReference>
<dbReference type="EMBL" id="VZRA01000004">
    <property type="protein sequence ID" value="KAB0669105.1"/>
    <property type="molecule type" value="Genomic_DNA"/>
</dbReference>
<comment type="pathway">
    <text evidence="7">Amino-acid biosynthesis; L-methionine biosynthesis via de novo pathway.</text>
</comment>
<evidence type="ECO:0000256" key="1">
    <source>
        <dbReference type="ARBA" id="ARBA00001974"/>
    </source>
</evidence>
<evidence type="ECO:0000256" key="7">
    <source>
        <dbReference type="ARBA" id="ARBA00034478"/>
    </source>
</evidence>
<protein>
    <recommendedName>
        <fullName evidence="9">Methylenetetrahydrofolate reductase</fullName>
    </recommendedName>
</protein>